<comment type="caution">
    <text evidence="1">The sequence shown here is derived from an EMBL/GenBank/DDBJ whole genome shotgun (WGS) entry which is preliminary data.</text>
</comment>
<accession>A0A3M7SYY6</accession>
<evidence type="ECO:0000313" key="1">
    <source>
        <dbReference type="EMBL" id="RNA40780.1"/>
    </source>
</evidence>
<reference evidence="1 2" key="1">
    <citation type="journal article" date="2018" name="Sci. Rep.">
        <title>Genomic signatures of local adaptation to the degree of environmental predictability in rotifers.</title>
        <authorList>
            <person name="Franch-Gras L."/>
            <person name="Hahn C."/>
            <person name="Garcia-Roger E.M."/>
            <person name="Carmona M.J."/>
            <person name="Serra M."/>
            <person name="Gomez A."/>
        </authorList>
    </citation>
    <scope>NUCLEOTIDE SEQUENCE [LARGE SCALE GENOMIC DNA]</scope>
    <source>
        <strain evidence="1">HYR1</strain>
    </source>
</reference>
<evidence type="ECO:0000313" key="2">
    <source>
        <dbReference type="Proteomes" id="UP000276133"/>
    </source>
</evidence>
<sequence length="72" mass="8345">MSSSLRCLIHRIHRISNPQTVLNSVTEFCVELCLLRLQVNLEDWGITHRLPFPVVRLTIPLQEKGFVIFSTK</sequence>
<proteinExistence type="predicted"/>
<keyword evidence="2" id="KW-1185">Reference proteome</keyword>
<dbReference type="Proteomes" id="UP000276133">
    <property type="component" value="Unassembled WGS sequence"/>
</dbReference>
<name>A0A3M7SYY6_BRAPC</name>
<protein>
    <submittedName>
        <fullName evidence="1">Uncharacterized protein</fullName>
    </submittedName>
</protein>
<dbReference type="EMBL" id="REGN01000595">
    <property type="protein sequence ID" value="RNA40780.1"/>
    <property type="molecule type" value="Genomic_DNA"/>
</dbReference>
<organism evidence="1 2">
    <name type="scientific">Brachionus plicatilis</name>
    <name type="common">Marine rotifer</name>
    <name type="synonym">Brachionus muelleri</name>
    <dbReference type="NCBI Taxonomy" id="10195"/>
    <lineage>
        <taxon>Eukaryota</taxon>
        <taxon>Metazoa</taxon>
        <taxon>Spiralia</taxon>
        <taxon>Gnathifera</taxon>
        <taxon>Rotifera</taxon>
        <taxon>Eurotatoria</taxon>
        <taxon>Monogononta</taxon>
        <taxon>Pseudotrocha</taxon>
        <taxon>Ploima</taxon>
        <taxon>Brachionidae</taxon>
        <taxon>Brachionus</taxon>
    </lineage>
</organism>
<gene>
    <name evidence="1" type="ORF">BpHYR1_031336</name>
</gene>
<dbReference type="AlphaFoldDB" id="A0A3M7SYY6"/>